<dbReference type="AlphaFoldDB" id="C5NNV1"/>
<accession>C5NNV1</accession>
<gene>
    <name evidence="1" type="primary">OsPupK51-1</name>
</gene>
<sequence>MHVPEAHPHITGRAINRKVLRTEASSRRQLVAAHSAYAISTRNTITVALLAAPRPASSSRAVSASGGTVADI</sequence>
<reference evidence="1" key="1">
    <citation type="journal article" date="2009" name="Plant Biotechnol. J.">
        <title>Comparative sequence analyses of the major quantitative trait locus phosphorus uptake 1 (Pup1) reveal a complex genetic structure.</title>
        <authorList>
            <person name="Heuer S."/>
            <person name="Lu X."/>
            <person name="Chin J.H."/>
            <person name="Pariasca-Tanaka J."/>
            <person name="Kanamori H."/>
            <person name="Matsumoto T."/>
            <person name="De Leon T."/>
            <person name="Ulat V.J."/>
            <person name="Ismail A.M."/>
            <person name="Yano M."/>
            <person name="Wissuwa M."/>
        </authorList>
    </citation>
    <scope>NUCLEOTIDE SEQUENCE</scope>
</reference>
<name>C5NNV1_ORYSI</name>
<evidence type="ECO:0000313" key="1">
    <source>
        <dbReference type="EMBL" id="BAH80040.1"/>
    </source>
</evidence>
<protein>
    <submittedName>
        <fullName evidence="1">Uncharacterized protein</fullName>
    </submittedName>
</protein>
<dbReference type="EMBL" id="AB458444">
    <property type="protein sequence ID" value="BAH80040.1"/>
    <property type="molecule type" value="Genomic_DNA"/>
</dbReference>
<reference evidence="1" key="3">
    <citation type="journal article" date="2012" name="Nature">
        <title>The protein kinase Pstol1 from traditional rice confers tolerance of phosphorus deficiency.</title>
        <authorList>
            <person name="Gamuyao R."/>
            <person name="Chin J.H."/>
            <person name="Pariasca-Tanaka J."/>
            <person name="Pesaresi P."/>
            <person name="Catausan S."/>
            <person name="Dalid C."/>
            <person name="Slamet-Loedin I."/>
            <person name="Tecson-Mendoza E.M."/>
            <person name="Wissuwa M."/>
            <person name="Heuer S."/>
        </authorList>
    </citation>
    <scope>NUCLEOTIDE SEQUENCE</scope>
</reference>
<reference evidence="1" key="2">
    <citation type="journal article" date="2011" name="Plant Physiol.">
        <title>Developing rice with high yield under phosphorus deficiency: Pup1 sequence to application.</title>
        <authorList>
            <person name="Chin J.H."/>
            <person name="Gamuyao R."/>
            <person name="Dalid C."/>
            <person name="Bustamam M."/>
            <person name="Prasetiyono J."/>
            <person name="Moeljopawiro S."/>
            <person name="Wissuwa M."/>
            <person name="Heuer S."/>
        </authorList>
    </citation>
    <scope>NUCLEOTIDE SEQUENCE</scope>
</reference>
<proteinExistence type="predicted"/>
<organism evidence="1">
    <name type="scientific">Oryza sativa subsp. indica</name>
    <name type="common">Rice</name>
    <dbReference type="NCBI Taxonomy" id="39946"/>
    <lineage>
        <taxon>Eukaryota</taxon>
        <taxon>Viridiplantae</taxon>
        <taxon>Streptophyta</taxon>
        <taxon>Embryophyta</taxon>
        <taxon>Tracheophyta</taxon>
        <taxon>Spermatophyta</taxon>
        <taxon>Magnoliopsida</taxon>
        <taxon>Liliopsida</taxon>
        <taxon>Poales</taxon>
        <taxon>Poaceae</taxon>
        <taxon>BOP clade</taxon>
        <taxon>Oryzoideae</taxon>
        <taxon>Oryzeae</taxon>
        <taxon>Oryzinae</taxon>
        <taxon>Oryza</taxon>
        <taxon>Oryza sativa</taxon>
    </lineage>
</organism>